<feature type="transmembrane region" description="Helical" evidence="1">
    <location>
        <begin position="66"/>
        <end position="85"/>
    </location>
</feature>
<organism evidence="2 3">
    <name type="scientific">Castellaniella ginsengisoli</name>
    <dbReference type="NCBI Taxonomy" id="546114"/>
    <lineage>
        <taxon>Bacteria</taxon>
        <taxon>Pseudomonadati</taxon>
        <taxon>Pseudomonadota</taxon>
        <taxon>Betaproteobacteria</taxon>
        <taxon>Burkholderiales</taxon>
        <taxon>Alcaligenaceae</taxon>
        <taxon>Castellaniella</taxon>
    </lineage>
</organism>
<keyword evidence="1" id="KW-0812">Transmembrane</keyword>
<comment type="caution">
    <text evidence="2">The sequence shown here is derived from an EMBL/GenBank/DDBJ whole genome shotgun (WGS) entry which is preliminary data.</text>
</comment>
<feature type="transmembrane region" description="Helical" evidence="1">
    <location>
        <begin position="91"/>
        <end position="114"/>
    </location>
</feature>
<accession>A0ABN1KQD2</accession>
<dbReference type="InterPro" id="IPR018643">
    <property type="entry name" value="DUF2069_membrane"/>
</dbReference>
<keyword evidence="1" id="KW-1133">Transmembrane helix</keyword>
<dbReference type="Pfam" id="PF09842">
    <property type="entry name" value="DUF2069"/>
    <property type="match status" value="1"/>
</dbReference>
<reference evidence="2 3" key="1">
    <citation type="journal article" date="2019" name="Int. J. Syst. Evol. Microbiol.">
        <title>The Global Catalogue of Microorganisms (GCM) 10K type strain sequencing project: providing services to taxonomists for standard genome sequencing and annotation.</title>
        <authorList>
            <consortium name="The Broad Institute Genomics Platform"/>
            <consortium name="The Broad Institute Genome Sequencing Center for Infectious Disease"/>
            <person name="Wu L."/>
            <person name="Ma J."/>
        </authorList>
    </citation>
    <scope>NUCLEOTIDE SEQUENCE [LARGE SCALE GENOMIC DNA]</scope>
    <source>
        <strain evidence="2 3">JCM 15515</strain>
    </source>
</reference>
<proteinExistence type="predicted"/>
<evidence type="ECO:0000256" key="1">
    <source>
        <dbReference type="SAM" id="Phobius"/>
    </source>
</evidence>
<protein>
    <submittedName>
        <fullName evidence="2">DUF2069 domain-containing protein</fullName>
    </submittedName>
</protein>
<evidence type="ECO:0000313" key="2">
    <source>
        <dbReference type="EMBL" id="GAA0773386.1"/>
    </source>
</evidence>
<sequence>MESMEIKFNPGLHGLACVCLFGLIVLCVGWELWWAPLRPGGTLMALKAVPLLFAVSGVLRRRLYTLQWVSMLSLLYLMEGAVRAWSDVAPVSVALAGLEILLSLGLYLGAILYVRPAKRAARRG</sequence>
<dbReference type="EMBL" id="BAAAEX010000003">
    <property type="protein sequence ID" value="GAA0773386.1"/>
    <property type="molecule type" value="Genomic_DNA"/>
</dbReference>
<gene>
    <name evidence="2" type="ORF">GCM10009108_03430</name>
</gene>
<feature type="transmembrane region" description="Helical" evidence="1">
    <location>
        <begin position="12"/>
        <end position="35"/>
    </location>
</feature>
<feature type="transmembrane region" description="Helical" evidence="1">
    <location>
        <begin position="41"/>
        <end position="59"/>
    </location>
</feature>
<keyword evidence="1" id="KW-0472">Membrane</keyword>
<keyword evidence="3" id="KW-1185">Reference proteome</keyword>
<name>A0ABN1KQD2_9BURK</name>
<evidence type="ECO:0000313" key="3">
    <source>
        <dbReference type="Proteomes" id="UP001500573"/>
    </source>
</evidence>
<dbReference type="Proteomes" id="UP001500573">
    <property type="component" value="Unassembled WGS sequence"/>
</dbReference>